<sequence length="63" mass="7773">IYIQRKTARRWDEKYYKEFRHKIEAGLNKLVGELFKREMKRRLAARPELIEKRNYCLFSAPVD</sequence>
<reference evidence="1" key="1">
    <citation type="journal article" date="2022" name="New Phytol.">
        <title>Evolutionary transition to the ectomycorrhizal habit in the genomes of a hyperdiverse lineage of mushroom-forming fungi.</title>
        <authorList>
            <person name="Looney B."/>
            <person name="Miyauchi S."/>
            <person name="Morin E."/>
            <person name="Drula E."/>
            <person name="Courty P.E."/>
            <person name="Kohler A."/>
            <person name="Kuo A."/>
            <person name="LaButti K."/>
            <person name="Pangilinan J."/>
            <person name="Lipzen A."/>
            <person name="Riley R."/>
            <person name="Andreopoulos W."/>
            <person name="He G."/>
            <person name="Johnson J."/>
            <person name="Nolan M."/>
            <person name="Tritt A."/>
            <person name="Barry K.W."/>
            <person name="Grigoriev I.V."/>
            <person name="Nagy L.G."/>
            <person name="Hibbett D."/>
            <person name="Henrissat B."/>
            <person name="Matheny P.B."/>
            <person name="Labbe J."/>
            <person name="Martin F.M."/>
        </authorList>
    </citation>
    <scope>NUCLEOTIDE SEQUENCE</scope>
    <source>
        <strain evidence="1">BPL690</strain>
    </source>
</reference>
<organism evidence="1 2">
    <name type="scientific">Multifurca ochricompacta</name>
    <dbReference type="NCBI Taxonomy" id="376703"/>
    <lineage>
        <taxon>Eukaryota</taxon>
        <taxon>Fungi</taxon>
        <taxon>Dikarya</taxon>
        <taxon>Basidiomycota</taxon>
        <taxon>Agaricomycotina</taxon>
        <taxon>Agaricomycetes</taxon>
        <taxon>Russulales</taxon>
        <taxon>Russulaceae</taxon>
        <taxon>Multifurca</taxon>
    </lineage>
</organism>
<evidence type="ECO:0000313" key="2">
    <source>
        <dbReference type="Proteomes" id="UP001203297"/>
    </source>
</evidence>
<feature type="non-terminal residue" evidence="1">
    <location>
        <position position="1"/>
    </location>
</feature>
<accession>A0AAD4LWQ7</accession>
<comment type="caution">
    <text evidence="1">The sequence shown here is derived from an EMBL/GenBank/DDBJ whole genome shotgun (WGS) entry which is preliminary data.</text>
</comment>
<dbReference type="EMBL" id="WTXG01000101">
    <property type="protein sequence ID" value="KAI0293160.1"/>
    <property type="molecule type" value="Genomic_DNA"/>
</dbReference>
<gene>
    <name evidence="1" type="ORF">B0F90DRAFT_1764354</name>
</gene>
<keyword evidence="2" id="KW-1185">Reference proteome</keyword>
<protein>
    <submittedName>
        <fullName evidence="1">Uncharacterized protein</fullName>
    </submittedName>
</protein>
<dbReference type="AlphaFoldDB" id="A0AAD4LWQ7"/>
<dbReference type="Proteomes" id="UP001203297">
    <property type="component" value="Unassembled WGS sequence"/>
</dbReference>
<name>A0AAD4LWQ7_9AGAM</name>
<evidence type="ECO:0000313" key="1">
    <source>
        <dbReference type="EMBL" id="KAI0293160.1"/>
    </source>
</evidence>
<proteinExistence type="predicted"/>